<dbReference type="Pfam" id="PF02579">
    <property type="entry name" value="Nitro_FeMo-Co"/>
    <property type="match status" value="1"/>
</dbReference>
<evidence type="ECO:0000313" key="4">
    <source>
        <dbReference type="Proteomes" id="UP000599024"/>
    </source>
</evidence>
<dbReference type="EMBL" id="JACNLK010000016">
    <property type="protein sequence ID" value="MBC8207802.1"/>
    <property type="molecule type" value="Genomic_DNA"/>
</dbReference>
<accession>A0A8J6TCZ6</accession>
<reference evidence="3 4" key="1">
    <citation type="submission" date="2020-08" db="EMBL/GenBank/DDBJ databases">
        <title>Bridging the membrane lipid divide: bacteria of the FCB group superphylum have the potential to synthesize archaeal ether lipids.</title>
        <authorList>
            <person name="Villanueva L."/>
            <person name="Von Meijenfeldt F.A.B."/>
            <person name="Westbye A.B."/>
            <person name="Yadav S."/>
            <person name="Hopmans E.C."/>
            <person name="Dutilh B.E."/>
            <person name="Sinninghe Damste J.S."/>
        </authorList>
    </citation>
    <scope>NUCLEOTIDE SEQUENCE [LARGE SCALE GENOMIC DNA]</scope>
    <source>
        <strain evidence="3">NIOZ-UU81</strain>
    </source>
</reference>
<protein>
    <recommendedName>
        <fullName evidence="2">Dinitrogenase iron-molybdenum cofactor biosynthesis domain-containing protein</fullName>
    </recommendedName>
</protein>
<dbReference type="InterPro" id="IPR036105">
    <property type="entry name" value="DiNase_FeMo-co_biosyn_sf"/>
</dbReference>
<dbReference type="PROSITE" id="PS51257">
    <property type="entry name" value="PROKAR_LIPOPROTEIN"/>
    <property type="match status" value="1"/>
</dbReference>
<sequence>MKKRNVQRILASFLFLGLLSCATYASSDEAIKIAVAATGQEHDASISRQAAKAPFFLFFDGSGNLSEAVENAARNEPRNAGPIAASFLADQGATLVIAEDYGNKMKQGLDKNHIKYIEKTGAADKAVLEIIEK</sequence>
<organism evidence="3 4">
    <name type="scientific">Candidatus Desulfatifera sulfidica</name>
    <dbReference type="NCBI Taxonomy" id="2841691"/>
    <lineage>
        <taxon>Bacteria</taxon>
        <taxon>Pseudomonadati</taxon>
        <taxon>Thermodesulfobacteriota</taxon>
        <taxon>Desulfobulbia</taxon>
        <taxon>Desulfobulbales</taxon>
        <taxon>Desulfobulbaceae</taxon>
        <taxon>Candidatus Desulfatifera</taxon>
    </lineage>
</organism>
<gene>
    <name evidence="3" type="ORF">H8E79_01365</name>
</gene>
<evidence type="ECO:0000313" key="3">
    <source>
        <dbReference type="EMBL" id="MBC8207802.1"/>
    </source>
</evidence>
<comment type="caution">
    <text evidence="3">The sequence shown here is derived from an EMBL/GenBank/DDBJ whole genome shotgun (WGS) entry which is preliminary data.</text>
</comment>
<dbReference type="SUPFAM" id="SSF53146">
    <property type="entry name" value="Nitrogenase accessory factor-like"/>
    <property type="match status" value="1"/>
</dbReference>
<evidence type="ECO:0000259" key="2">
    <source>
        <dbReference type="Pfam" id="PF02579"/>
    </source>
</evidence>
<feature type="signal peptide" evidence="1">
    <location>
        <begin position="1"/>
        <end position="25"/>
    </location>
</feature>
<dbReference type="Gene3D" id="3.30.420.130">
    <property type="entry name" value="Dinitrogenase iron-molybdenum cofactor biosynthesis domain"/>
    <property type="match status" value="1"/>
</dbReference>
<dbReference type="InterPro" id="IPR003731">
    <property type="entry name" value="Di-Nase_FeMo-co_biosynth"/>
</dbReference>
<name>A0A8J6TCZ6_9BACT</name>
<dbReference type="Proteomes" id="UP000599024">
    <property type="component" value="Unassembled WGS sequence"/>
</dbReference>
<feature type="chain" id="PRO_5035212461" description="Dinitrogenase iron-molybdenum cofactor biosynthesis domain-containing protein" evidence="1">
    <location>
        <begin position="26"/>
        <end position="133"/>
    </location>
</feature>
<keyword evidence="1" id="KW-0732">Signal</keyword>
<evidence type="ECO:0000256" key="1">
    <source>
        <dbReference type="SAM" id="SignalP"/>
    </source>
</evidence>
<dbReference type="AlphaFoldDB" id="A0A8J6TCZ6"/>
<feature type="domain" description="Dinitrogenase iron-molybdenum cofactor biosynthesis" evidence="2">
    <location>
        <begin position="45"/>
        <end position="130"/>
    </location>
</feature>
<proteinExistence type="predicted"/>